<dbReference type="GO" id="GO:0001534">
    <property type="term" value="C:radial spoke"/>
    <property type="evidence" value="ECO:0007669"/>
    <property type="project" value="InterPro"/>
</dbReference>
<reference evidence="7 8" key="1">
    <citation type="submission" date="2014-06" db="EMBL/GenBank/DDBJ databases">
        <authorList>
            <person name="Swart Estienne"/>
        </authorList>
    </citation>
    <scope>NUCLEOTIDE SEQUENCE [LARGE SCALE GENOMIC DNA]</scope>
    <source>
        <strain evidence="7 8">130c</strain>
    </source>
</reference>
<keyword evidence="3" id="KW-0969">Cilium</keyword>
<dbReference type="PANTHER" id="PTHR13159:SF0">
    <property type="entry name" value="RADIAL SPOKE HEAD 6 HOMOLOG A"/>
    <property type="match status" value="1"/>
</dbReference>
<keyword evidence="8" id="KW-1185">Reference proteome</keyword>
<evidence type="ECO:0000256" key="1">
    <source>
        <dbReference type="ARBA" id="ARBA00004430"/>
    </source>
</evidence>
<feature type="compositionally biased region" description="Low complexity" evidence="6">
    <location>
        <begin position="479"/>
        <end position="491"/>
    </location>
</feature>
<evidence type="ECO:0000256" key="4">
    <source>
        <dbReference type="ARBA" id="ARBA00023212"/>
    </source>
</evidence>
<proteinExistence type="predicted"/>
<dbReference type="PANTHER" id="PTHR13159">
    <property type="entry name" value="RADIAL SPOKEHEAD-RELATED"/>
    <property type="match status" value="1"/>
</dbReference>
<dbReference type="GO" id="GO:0060294">
    <property type="term" value="P:cilium movement involved in cell motility"/>
    <property type="evidence" value="ECO:0007669"/>
    <property type="project" value="InterPro"/>
</dbReference>
<evidence type="ECO:0000256" key="5">
    <source>
        <dbReference type="ARBA" id="ARBA00023273"/>
    </source>
</evidence>
<evidence type="ECO:0000313" key="7">
    <source>
        <dbReference type="EMBL" id="CDW90954.1"/>
    </source>
</evidence>
<evidence type="ECO:0000256" key="3">
    <source>
        <dbReference type="ARBA" id="ARBA00023069"/>
    </source>
</evidence>
<dbReference type="OMA" id="TYFVCND"/>
<gene>
    <name evidence="7" type="primary">Contig7927.g8461</name>
    <name evidence="7" type="ORF">STYLEM_20102</name>
</gene>
<dbReference type="Proteomes" id="UP000039865">
    <property type="component" value="Unassembled WGS sequence"/>
</dbReference>
<dbReference type="AlphaFoldDB" id="A0A078B996"/>
<dbReference type="GO" id="GO:0035082">
    <property type="term" value="P:axoneme assembly"/>
    <property type="evidence" value="ECO:0007669"/>
    <property type="project" value="TreeGrafter"/>
</dbReference>
<evidence type="ECO:0000313" key="8">
    <source>
        <dbReference type="Proteomes" id="UP000039865"/>
    </source>
</evidence>
<dbReference type="Pfam" id="PF04712">
    <property type="entry name" value="Radial_spoke"/>
    <property type="match status" value="2"/>
</dbReference>
<evidence type="ECO:0000256" key="2">
    <source>
        <dbReference type="ARBA" id="ARBA00022490"/>
    </source>
</evidence>
<dbReference type="OrthoDB" id="272202at2759"/>
<evidence type="ECO:0000256" key="6">
    <source>
        <dbReference type="SAM" id="MobiDB-lite"/>
    </source>
</evidence>
<feature type="region of interest" description="Disordered" evidence="6">
    <location>
        <begin position="462"/>
        <end position="491"/>
    </location>
</feature>
<dbReference type="InterPro" id="IPR006802">
    <property type="entry name" value="Radial_spoke"/>
</dbReference>
<protein>
    <submittedName>
        <fullName evidence="7">Uncharacterized protein</fullName>
    </submittedName>
</protein>
<name>A0A078B996_STYLE</name>
<keyword evidence="5" id="KW-0966">Cell projection</keyword>
<comment type="subcellular location">
    <subcellularLocation>
        <location evidence="1">Cytoplasm</location>
        <location evidence="1">Cytoskeleton</location>
        <location evidence="1">Cilium axoneme</location>
    </subcellularLocation>
</comment>
<keyword evidence="2" id="KW-0963">Cytoplasm</keyword>
<accession>A0A078B996</accession>
<organism evidence="7 8">
    <name type="scientific">Stylonychia lemnae</name>
    <name type="common">Ciliate</name>
    <dbReference type="NCBI Taxonomy" id="5949"/>
    <lineage>
        <taxon>Eukaryota</taxon>
        <taxon>Sar</taxon>
        <taxon>Alveolata</taxon>
        <taxon>Ciliophora</taxon>
        <taxon>Intramacronucleata</taxon>
        <taxon>Spirotrichea</taxon>
        <taxon>Stichotrichia</taxon>
        <taxon>Sporadotrichida</taxon>
        <taxon>Oxytrichidae</taxon>
        <taxon>Stylonychinae</taxon>
        <taxon>Stylonychia</taxon>
    </lineage>
</organism>
<sequence length="491" mass="55465">MASAAAKNSVVAPTGQIKSFDTLRNILRGTRNETGSVDLYQHLVEVMNHIVMHCPDKGLDQFEEISYLLKNKDRIDMTKFLRIDEAQHYNNQNENYSALVEKFTNIAKKFFESKQPAQEGTEEGDDAGAAADLAPTGFVPDLLNDVKIYQYAGVGFGDNETVLLMKSLKQLAISTGADIKLWGKIHGTNQDYYIAEGTKFDQNQIEEPPADFEARGTGINKQVYWACNSPLSSWTLLPDLHPKDIRAARSIKVTFTGNLESPIYTNPFFFGKEKHYLRAQIARIGHSTTLVPKGIYKTVEDNEREIEEVTSDEGPIKPPSTLLMGKAESWVHHTPNILKCNRLAHMEPENVGENDDPEVIKKQIEAADPFEKRLKPIVSDRNVKGGLPAWVVRLQGDTSTFQHPIKATEVQNYGVAVVKSLQWPGAYTFYSQGRCYQIYVGDGQKYEEQTYYPIFPPKILADPEEKPLQHEPQPLNYVENQQQNQEQEQNE</sequence>
<keyword evidence="4" id="KW-0206">Cytoskeleton</keyword>
<dbReference type="InParanoid" id="A0A078B996"/>
<dbReference type="EMBL" id="CCKQ01018947">
    <property type="protein sequence ID" value="CDW90954.1"/>
    <property type="molecule type" value="Genomic_DNA"/>
</dbReference>